<evidence type="ECO:0000256" key="7">
    <source>
        <dbReference type="SAM" id="Phobius"/>
    </source>
</evidence>
<dbReference type="Gene3D" id="1.20.1250.20">
    <property type="entry name" value="MFS general substrate transporter like domains"/>
    <property type="match status" value="1"/>
</dbReference>
<feature type="transmembrane region" description="Helical" evidence="7">
    <location>
        <begin position="410"/>
        <end position="428"/>
    </location>
</feature>
<comment type="similarity">
    <text evidence="6">Belongs to the major facilitator superfamily. Allantoate permease family.</text>
</comment>
<dbReference type="Pfam" id="PF07690">
    <property type="entry name" value="MFS_1"/>
    <property type="match status" value="1"/>
</dbReference>
<feature type="transmembrane region" description="Helical" evidence="7">
    <location>
        <begin position="211"/>
        <end position="231"/>
    </location>
</feature>
<keyword evidence="4 7" id="KW-1133">Transmembrane helix</keyword>
<dbReference type="PANTHER" id="PTHR43791:SF16">
    <property type="entry name" value="TRANSPORTER, PUTATIVE (AFU_ORTHOLOGUE AFUA_3G01840)-RELATED"/>
    <property type="match status" value="1"/>
</dbReference>
<dbReference type="PROSITE" id="PS50850">
    <property type="entry name" value="MFS"/>
    <property type="match status" value="1"/>
</dbReference>
<evidence type="ECO:0000256" key="1">
    <source>
        <dbReference type="ARBA" id="ARBA00004141"/>
    </source>
</evidence>
<evidence type="ECO:0000256" key="3">
    <source>
        <dbReference type="ARBA" id="ARBA00022692"/>
    </source>
</evidence>
<feature type="transmembrane region" description="Helical" evidence="7">
    <location>
        <begin position="51"/>
        <end position="72"/>
    </location>
</feature>
<feature type="transmembrane region" description="Helical" evidence="7">
    <location>
        <begin position="143"/>
        <end position="165"/>
    </location>
</feature>
<proteinExistence type="inferred from homology"/>
<evidence type="ECO:0000256" key="2">
    <source>
        <dbReference type="ARBA" id="ARBA00022448"/>
    </source>
</evidence>
<dbReference type="AlphaFoldDB" id="A0AAD9CWJ5"/>
<protein>
    <submittedName>
        <fullName evidence="9">Major facilitator superfamily domain-containing protein</fullName>
    </submittedName>
</protein>
<sequence>MSALDKHHEEAIEHMGEIDVEKSQSTNIPEDRVEVTEEDNARIRWKTDKRILTVLVWVYFLQIFDKVVFGMGNVFDLSKDLHLTPEQYSMAGSIHAIAQLAWQPMSSYILVRFPSRHLMTIFVFCWGASEACMAASTNYKHVYVTRFFLGLFEAGCLPLFGLITAQWYRRSEQPVRIAAWYGTNGIATIIGSIISYGFGHVKSDKIHSWQLIYMFAGLITVATAPCVWWRLDSDIPSARFFADDHEKAQAIERLRANQTGTGAREWKWDQALEVALDPKAYLWLAIGLLPNIGAAVTNVFGPTLIKGFGFDIYVTTLLSMPFGFLQTVAILIGCYAAYKFKIKSAVLVGLMIISLAGSAMLYVEGVSTHFNRSVALAGYYLLAFLFGGNPIIVSWMIANTAGQTKKSVIMALYNAASAVGNIVGPLLFKKGAPRYVSGTTAVMGIFAALVACIGFQVVVLYFFNKQRQRQRVAAGKPRFIHDTSMEDKYQAYGTDQSETGLGQNALLDMTDIKNDEFVYVY</sequence>
<dbReference type="SUPFAM" id="SSF103473">
    <property type="entry name" value="MFS general substrate transporter"/>
    <property type="match status" value="1"/>
</dbReference>
<dbReference type="Proteomes" id="UP001182556">
    <property type="component" value="Unassembled WGS sequence"/>
</dbReference>
<evidence type="ECO:0000256" key="6">
    <source>
        <dbReference type="ARBA" id="ARBA00037968"/>
    </source>
</evidence>
<dbReference type="GO" id="GO:0022857">
    <property type="term" value="F:transmembrane transporter activity"/>
    <property type="evidence" value="ECO:0007669"/>
    <property type="project" value="InterPro"/>
</dbReference>
<dbReference type="PANTHER" id="PTHR43791">
    <property type="entry name" value="PERMEASE-RELATED"/>
    <property type="match status" value="1"/>
</dbReference>
<keyword evidence="3 7" id="KW-0812">Transmembrane</keyword>
<evidence type="ECO:0000259" key="8">
    <source>
        <dbReference type="PROSITE" id="PS50850"/>
    </source>
</evidence>
<evidence type="ECO:0000256" key="5">
    <source>
        <dbReference type="ARBA" id="ARBA00023136"/>
    </source>
</evidence>
<keyword evidence="10" id="KW-1185">Reference proteome</keyword>
<dbReference type="InterPro" id="IPR011701">
    <property type="entry name" value="MFS"/>
</dbReference>
<dbReference type="InterPro" id="IPR036259">
    <property type="entry name" value="MFS_trans_sf"/>
</dbReference>
<reference evidence="9" key="1">
    <citation type="submission" date="2023-02" db="EMBL/GenBank/DDBJ databases">
        <title>Identification and recombinant expression of a fungal hydrolase from Papiliotrema laurentii that hydrolyzes apple cutin and clears colloidal polyester polyurethane.</title>
        <authorList>
            <consortium name="DOE Joint Genome Institute"/>
            <person name="Roman V.A."/>
            <person name="Bojanowski C."/>
            <person name="Crable B.R."/>
            <person name="Wagner D.N."/>
            <person name="Hung C.S."/>
            <person name="Nadeau L.J."/>
            <person name="Schratz L."/>
            <person name="Haridas S."/>
            <person name="Pangilinan J."/>
            <person name="Lipzen A."/>
            <person name="Na H."/>
            <person name="Yan M."/>
            <person name="Ng V."/>
            <person name="Grigoriev I.V."/>
            <person name="Spatafora J.W."/>
            <person name="Barlow D."/>
            <person name="Biffinger J."/>
            <person name="Kelley-Loughnane N."/>
            <person name="Varaljay V.A."/>
            <person name="Crookes-Goodson W.J."/>
        </authorList>
    </citation>
    <scope>NUCLEOTIDE SEQUENCE</scope>
    <source>
        <strain evidence="9">5307AH</strain>
    </source>
</reference>
<gene>
    <name evidence="9" type="ORF">DB88DRAFT_320532</name>
</gene>
<keyword evidence="2" id="KW-0813">Transport</keyword>
<dbReference type="EMBL" id="JAODAN010000007">
    <property type="protein sequence ID" value="KAK1922852.1"/>
    <property type="molecule type" value="Genomic_DNA"/>
</dbReference>
<accession>A0AAD9CWJ5</accession>
<organism evidence="9 10">
    <name type="scientific">Papiliotrema laurentii</name>
    <name type="common">Cryptococcus laurentii</name>
    <dbReference type="NCBI Taxonomy" id="5418"/>
    <lineage>
        <taxon>Eukaryota</taxon>
        <taxon>Fungi</taxon>
        <taxon>Dikarya</taxon>
        <taxon>Basidiomycota</taxon>
        <taxon>Agaricomycotina</taxon>
        <taxon>Tremellomycetes</taxon>
        <taxon>Tremellales</taxon>
        <taxon>Rhynchogastremaceae</taxon>
        <taxon>Papiliotrema</taxon>
    </lineage>
</organism>
<feature type="transmembrane region" description="Helical" evidence="7">
    <location>
        <begin position="177"/>
        <end position="199"/>
    </location>
</feature>
<feature type="transmembrane region" description="Helical" evidence="7">
    <location>
        <begin position="440"/>
        <end position="463"/>
    </location>
</feature>
<feature type="transmembrane region" description="Helical" evidence="7">
    <location>
        <begin position="312"/>
        <end position="338"/>
    </location>
</feature>
<dbReference type="GO" id="GO:0016020">
    <property type="term" value="C:membrane"/>
    <property type="evidence" value="ECO:0007669"/>
    <property type="project" value="UniProtKB-SubCell"/>
</dbReference>
<name>A0AAD9CWJ5_PAPLA</name>
<keyword evidence="5 7" id="KW-0472">Membrane</keyword>
<feature type="transmembrane region" description="Helical" evidence="7">
    <location>
        <begin position="345"/>
        <end position="363"/>
    </location>
</feature>
<dbReference type="InterPro" id="IPR020846">
    <property type="entry name" value="MFS_dom"/>
</dbReference>
<comment type="caution">
    <text evidence="9">The sequence shown here is derived from an EMBL/GenBank/DDBJ whole genome shotgun (WGS) entry which is preliminary data.</text>
</comment>
<dbReference type="FunFam" id="1.20.1250.20:FF:000064">
    <property type="entry name" value="MFS allantoate transporter"/>
    <property type="match status" value="1"/>
</dbReference>
<feature type="transmembrane region" description="Helical" evidence="7">
    <location>
        <begin position="375"/>
        <end position="398"/>
    </location>
</feature>
<feature type="transmembrane region" description="Helical" evidence="7">
    <location>
        <begin position="280"/>
        <end position="300"/>
    </location>
</feature>
<comment type="subcellular location">
    <subcellularLocation>
        <location evidence="1">Membrane</location>
        <topology evidence="1">Multi-pass membrane protein</topology>
    </subcellularLocation>
</comment>
<evidence type="ECO:0000313" key="10">
    <source>
        <dbReference type="Proteomes" id="UP001182556"/>
    </source>
</evidence>
<feature type="domain" description="Major facilitator superfamily (MFS) profile" evidence="8">
    <location>
        <begin position="51"/>
        <end position="468"/>
    </location>
</feature>
<evidence type="ECO:0000256" key="4">
    <source>
        <dbReference type="ARBA" id="ARBA00022989"/>
    </source>
</evidence>
<evidence type="ECO:0000313" key="9">
    <source>
        <dbReference type="EMBL" id="KAK1922852.1"/>
    </source>
</evidence>